<accession>A0ABS1AFP7</accession>
<dbReference type="RefSeq" id="WP_200042944.1">
    <property type="nucleotide sequence ID" value="NZ_JADWNO010000002.1"/>
</dbReference>
<sequence length="265" mass="31077">MIVLDYVIPGTWIDSNDEQWARKIEQQIIFLEAQFRDANIALNMFNTFKPSISYPFSREKYLADLERKREIRAELVKEITKEGMSINEYENELNLQTEIHFKREKWDQGSNPIEFENHRTFIYARAYLNALDNFDRLLKKLVEEKNIPSEVGEYHKKISTYFPDLRPVRNTMQHLEDRSRGLDSSRPPKPMNLKKIDNNIIHAPNGGVLVFNTLNGSNFEATKANGELGRVEISKQSLEKLHEIFTGVLNSFIWKGPKQHKPTFY</sequence>
<organism evidence="1 2">
    <name type="scientific">Acinetobacter lactucae</name>
    <dbReference type="NCBI Taxonomy" id="1785128"/>
    <lineage>
        <taxon>Bacteria</taxon>
        <taxon>Pseudomonadati</taxon>
        <taxon>Pseudomonadota</taxon>
        <taxon>Gammaproteobacteria</taxon>
        <taxon>Moraxellales</taxon>
        <taxon>Moraxellaceae</taxon>
        <taxon>Acinetobacter</taxon>
        <taxon>Acinetobacter calcoaceticus/baumannii complex</taxon>
    </lineage>
</organism>
<dbReference type="Proteomes" id="UP000808699">
    <property type="component" value="Unassembled WGS sequence"/>
</dbReference>
<reference evidence="1 2" key="1">
    <citation type="submission" date="2020-11" db="EMBL/GenBank/DDBJ databases">
        <title>Enhanced detection system for hospital associated transmission using whole genome sequencing surveillance.</title>
        <authorList>
            <person name="Harrison L.H."/>
            <person name="Van Tyne D."/>
            <person name="Marsh J.W."/>
            <person name="Griffith M.P."/>
            <person name="Snyder D.J."/>
            <person name="Cooper V.S."/>
            <person name="Mustapha M."/>
        </authorList>
    </citation>
    <scope>NUCLEOTIDE SEQUENCE [LARGE SCALE GENOMIC DNA]</scope>
    <source>
        <strain evidence="1 2">ACIN00241</strain>
    </source>
</reference>
<name>A0ABS1AFP7_9GAMM</name>
<gene>
    <name evidence="1" type="ORF">I6M64_05405</name>
</gene>
<dbReference type="EMBL" id="JADWNO010000002">
    <property type="protein sequence ID" value="MBJ8436760.1"/>
    <property type="molecule type" value="Genomic_DNA"/>
</dbReference>
<proteinExistence type="predicted"/>
<evidence type="ECO:0000313" key="1">
    <source>
        <dbReference type="EMBL" id="MBJ8436760.1"/>
    </source>
</evidence>
<comment type="caution">
    <text evidence="1">The sequence shown here is derived from an EMBL/GenBank/DDBJ whole genome shotgun (WGS) entry which is preliminary data.</text>
</comment>
<keyword evidence="2" id="KW-1185">Reference proteome</keyword>
<evidence type="ECO:0000313" key="2">
    <source>
        <dbReference type="Proteomes" id="UP000808699"/>
    </source>
</evidence>
<protein>
    <submittedName>
        <fullName evidence="1">Uncharacterized protein</fullName>
    </submittedName>
</protein>